<proteinExistence type="predicted"/>
<evidence type="ECO:0000313" key="2">
    <source>
        <dbReference type="Proteomes" id="UP000054498"/>
    </source>
</evidence>
<dbReference type="KEGG" id="mng:MNEG_9821"/>
<dbReference type="OrthoDB" id="29558at2759"/>
<gene>
    <name evidence="1" type="ORF">MNEG_9821</name>
</gene>
<keyword evidence="2" id="KW-1185">Reference proteome</keyword>
<organism evidence="1 2">
    <name type="scientific">Monoraphidium neglectum</name>
    <dbReference type="NCBI Taxonomy" id="145388"/>
    <lineage>
        <taxon>Eukaryota</taxon>
        <taxon>Viridiplantae</taxon>
        <taxon>Chlorophyta</taxon>
        <taxon>core chlorophytes</taxon>
        <taxon>Chlorophyceae</taxon>
        <taxon>CS clade</taxon>
        <taxon>Sphaeropleales</taxon>
        <taxon>Selenastraceae</taxon>
        <taxon>Monoraphidium</taxon>
    </lineage>
</organism>
<dbReference type="AlphaFoldDB" id="A0A0D2KRG8"/>
<evidence type="ECO:0000313" key="1">
    <source>
        <dbReference type="EMBL" id="KIY98143.1"/>
    </source>
</evidence>
<sequence length="66" mass="7166">MQGDEEPPEPSKPQKIDLDDANAIKHKLDSTACEVVLDAGYIEDHLISNVKIVLGATARLGPTFHL</sequence>
<accession>A0A0D2KRG8</accession>
<dbReference type="EMBL" id="KK102294">
    <property type="protein sequence ID" value="KIY98143.1"/>
    <property type="molecule type" value="Genomic_DNA"/>
</dbReference>
<dbReference type="Proteomes" id="UP000054498">
    <property type="component" value="Unassembled WGS sequence"/>
</dbReference>
<dbReference type="GeneID" id="25742696"/>
<reference evidence="1 2" key="1">
    <citation type="journal article" date="2013" name="BMC Genomics">
        <title>Reconstruction of the lipid metabolism for the microalga Monoraphidium neglectum from its genome sequence reveals characteristics suitable for biofuel production.</title>
        <authorList>
            <person name="Bogen C."/>
            <person name="Al-Dilaimi A."/>
            <person name="Albersmeier A."/>
            <person name="Wichmann J."/>
            <person name="Grundmann M."/>
            <person name="Rupp O."/>
            <person name="Lauersen K.J."/>
            <person name="Blifernez-Klassen O."/>
            <person name="Kalinowski J."/>
            <person name="Goesmann A."/>
            <person name="Mussgnug J.H."/>
            <person name="Kruse O."/>
        </authorList>
    </citation>
    <scope>NUCLEOTIDE SEQUENCE [LARGE SCALE GENOMIC DNA]</scope>
    <source>
        <strain evidence="1 2">SAG 48.87</strain>
    </source>
</reference>
<protein>
    <submittedName>
        <fullName evidence="1">Uncharacterized protein</fullName>
    </submittedName>
</protein>
<name>A0A0D2KRG8_9CHLO</name>
<dbReference type="RefSeq" id="XP_013897163.1">
    <property type="nucleotide sequence ID" value="XM_014041709.1"/>
</dbReference>